<dbReference type="GO" id="GO:0009236">
    <property type="term" value="P:cobalamin biosynthetic process"/>
    <property type="evidence" value="ECO:0007669"/>
    <property type="project" value="UniProtKB-KW"/>
</dbReference>
<evidence type="ECO:0000313" key="5">
    <source>
        <dbReference type="Proteomes" id="UP000294682"/>
    </source>
</evidence>
<comment type="caution">
    <text evidence="4">The sequence shown here is derived from an EMBL/GenBank/DDBJ whole genome shotgun (WGS) entry which is preliminary data.</text>
</comment>
<gene>
    <name evidence="4" type="ORF">EDD78_11164</name>
</gene>
<evidence type="ECO:0000256" key="2">
    <source>
        <dbReference type="ARBA" id="ARBA00022573"/>
    </source>
</evidence>
<dbReference type="InterPro" id="IPR003723">
    <property type="entry name" value="Precorrin-6x_reduct"/>
</dbReference>
<sequence length="256" mass="28045">MCEFLVFAGTSEGRALCEALLGYRLRLTACAATEYGGSLLPNDERLTVLSGKLEQAGMRALMKEGRFACVCDATHPFARQASENIKAACGESGTPYLRILRPRSEERDGIWVQSHREAADCLAAREGNILLTTGSRNLRDYTVIPGWKRRLYIRILPAPGPIRQAMELDFSPGKIIAMQGPFSQELNLALLRQTGARFLVTKDSGEAGGLPQKLAAVREAGAQAIVVGRPPQEPGKTLEQAICYLVENWSLKEEKL</sequence>
<comment type="pathway">
    <text evidence="1">Cofactor biosynthesis; adenosylcobalamin biosynthesis.</text>
</comment>
<keyword evidence="2" id="KW-0169">Cobalamin biosynthesis</keyword>
<dbReference type="RefSeq" id="WP_132085045.1">
    <property type="nucleotide sequence ID" value="NZ_SLUK01000011.1"/>
</dbReference>
<reference evidence="4 5" key="1">
    <citation type="submission" date="2019-03" db="EMBL/GenBank/DDBJ databases">
        <title>Genomic Encyclopedia of Type Strains, Phase IV (KMG-IV): sequencing the most valuable type-strain genomes for metagenomic binning, comparative biology and taxonomic classification.</title>
        <authorList>
            <person name="Goeker M."/>
        </authorList>
    </citation>
    <scope>NUCLEOTIDE SEQUENCE [LARGE SCALE GENOMIC DNA]</scope>
    <source>
        <strain evidence="4 5">DSM 100433</strain>
    </source>
</reference>
<keyword evidence="3" id="KW-0560">Oxidoreductase</keyword>
<evidence type="ECO:0000313" key="4">
    <source>
        <dbReference type="EMBL" id="TCL42300.1"/>
    </source>
</evidence>
<dbReference type="Pfam" id="PF02571">
    <property type="entry name" value="CbiJ"/>
    <property type="match status" value="1"/>
</dbReference>
<dbReference type="GO" id="GO:0016994">
    <property type="term" value="F:precorrin-6A reductase activity"/>
    <property type="evidence" value="ECO:0007669"/>
    <property type="project" value="InterPro"/>
</dbReference>
<dbReference type="Proteomes" id="UP000294682">
    <property type="component" value="Unassembled WGS sequence"/>
</dbReference>
<dbReference type="AlphaFoldDB" id="A0A9X8Y7J5"/>
<dbReference type="PROSITE" id="PS51014">
    <property type="entry name" value="COBK_CBIJ"/>
    <property type="match status" value="1"/>
</dbReference>
<proteinExistence type="predicted"/>
<organism evidence="4 5">
    <name type="scientific">Harryflintia acetispora</name>
    <dbReference type="NCBI Taxonomy" id="1849041"/>
    <lineage>
        <taxon>Bacteria</taxon>
        <taxon>Bacillati</taxon>
        <taxon>Bacillota</taxon>
        <taxon>Clostridia</taxon>
        <taxon>Eubacteriales</taxon>
        <taxon>Oscillospiraceae</taxon>
        <taxon>Harryflintia</taxon>
    </lineage>
</organism>
<keyword evidence="5" id="KW-1185">Reference proteome</keyword>
<dbReference type="NCBIfam" id="TIGR00715">
    <property type="entry name" value="precor6x_red"/>
    <property type="match status" value="1"/>
</dbReference>
<dbReference type="EMBL" id="SLUK01000011">
    <property type="protein sequence ID" value="TCL42300.1"/>
    <property type="molecule type" value="Genomic_DNA"/>
</dbReference>
<evidence type="ECO:0000256" key="3">
    <source>
        <dbReference type="ARBA" id="ARBA00023002"/>
    </source>
</evidence>
<dbReference type="PANTHER" id="PTHR36925">
    <property type="entry name" value="COBALT-PRECORRIN-6A REDUCTASE"/>
    <property type="match status" value="1"/>
</dbReference>
<evidence type="ECO:0000256" key="1">
    <source>
        <dbReference type="ARBA" id="ARBA00004953"/>
    </source>
</evidence>
<protein>
    <submittedName>
        <fullName evidence="4">Precorrin-6x reductase</fullName>
    </submittedName>
</protein>
<dbReference type="PANTHER" id="PTHR36925:SF1">
    <property type="entry name" value="COBALT-PRECORRIN-6A REDUCTASE"/>
    <property type="match status" value="1"/>
</dbReference>
<accession>A0A9X8Y7J5</accession>
<name>A0A9X8Y7J5_9FIRM</name>